<dbReference type="InterPro" id="IPR002549">
    <property type="entry name" value="AI-2E-like"/>
</dbReference>
<feature type="region of interest" description="Disordered" evidence="8">
    <location>
        <begin position="1"/>
        <end position="21"/>
    </location>
</feature>
<feature type="region of interest" description="Disordered" evidence="8">
    <location>
        <begin position="374"/>
        <end position="403"/>
    </location>
</feature>
<evidence type="ECO:0000256" key="6">
    <source>
        <dbReference type="ARBA" id="ARBA00022989"/>
    </source>
</evidence>
<keyword evidence="5 9" id="KW-0812">Transmembrane</keyword>
<feature type="transmembrane region" description="Helical" evidence="9">
    <location>
        <begin position="167"/>
        <end position="196"/>
    </location>
</feature>
<reference evidence="10" key="2">
    <citation type="submission" date="2020-09" db="EMBL/GenBank/DDBJ databases">
        <authorList>
            <person name="Sun Q."/>
            <person name="Zhou Y."/>
        </authorList>
    </citation>
    <scope>NUCLEOTIDE SEQUENCE</scope>
    <source>
        <strain evidence="10">CGMCC 4.3508</strain>
    </source>
</reference>
<organism evidence="10 11">
    <name type="scientific">Nocardia jinanensis</name>
    <dbReference type="NCBI Taxonomy" id="382504"/>
    <lineage>
        <taxon>Bacteria</taxon>
        <taxon>Bacillati</taxon>
        <taxon>Actinomycetota</taxon>
        <taxon>Actinomycetes</taxon>
        <taxon>Mycobacteriales</taxon>
        <taxon>Nocardiaceae</taxon>
        <taxon>Nocardia</taxon>
    </lineage>
</organism>
<evidence type="ECO:0000256" key="2">
    <source>
        <dbReference type="ARBA" id="ARBA00009773"/>
    </source>
</evidence>
<evidence type="ECO:0000313" key="10">
    <source>
        <dbReference type="EMBL" id="GGK98136.1"/>
    </source>
</evidence>
<evidence type="ECO:0000256" key="5">
    <source>
        <dbReference type="ARBA" id="ARBA00022692"/>
    </source>
</evidence>
<evidence type="ECO:0000256" key="3">
    <source>
        <dbReference type="ARBA" id="ARBA00022448"/>
    </source>
</evidence>
<feature type="transmembrane region" description="Helical" evidence="9">
    <location>
        <begin position="328"/>
        <end position="361"/>
    </location>
</feature>
<keyword evidence="7 9" id="KW-0472">Membrane</keyword>
<feature type="transmembrane region" description="Helical" evidence="9">
    <location>
        <begin position="58"/>
        <end position="78"/>
    </location>
</feature>
<feature type="transmembrane region" description="Helical" evidence="9">
    <location>
        <begin position="278"/>
        <end position="307"/>
    </location>
</feature>
<comment type="subcellular location">
    <subcellularLocation>
        <location evidence="1">Cell membrane</location>
        <topology evidence="1">Multi-pass membrane protein</topology>
    </subcellularLocation>
</comment>
<evidence type="ECO:0000256" key="9">
    <source>
        <dbReference type="SAM" id="Phobius"/>
    </source>
</evidence>
<dbReference type="AlphaFoldDB" id="A0A917RAB4"/>
<dbReference type="Proteomes" id="UP000638263">
    <property type="component" value="Unassembled WGS sequence"/>
</dbReference>
<keyword evidence="6 9" id="KW-1133">Transmembrane helix</keyword>
<evidence type="ECO:0000256" key="8">
    <source>
        <dbReference type="SAM" id="MobiDB-lite"/>
    </source>
</evidence>
<evidence type="ECO:0000256" key="4">
    <source>
        <dbReference type="ARBA" id="ARBA00022475"/>
    </source>
</evidence>
<feature type="transmembrane region" description="Helical" evidence="9">
    <location>
        <begin position="31"/>
        <end position="52"/>
    </location>
</feature>
<evidence type="ECO:0000256" key="1">
    <source>
        <dbReference type="ARBA" id="ARBA00004651"/>
    </source>
</evidence>
<dbReference type="Pfam" id="PF01594">
    <property type="entry name" value="AI-2E_transport"/>
    <property type="match status" value="1"/>
</dbReference>
<evidence type="ECO:0000256" key="7">
    <source>
        <dbReference type="ARBA" id="ARBA00023136"/>
    </source>
</evidence>
<dbReference type="PANTHER" id="PTHR21716">
    <property type="entry name" value="TRANSMEMBRANE PROTEIN"/>
    <property type="match status" value="1"/>
</dbReference>
<proteinExistence type="inferred from homology"/>
<gene>
    <name evidence="10" type="ORF">GCM10011588_10880</name>
</gene>
<comment type="caution">
    <text evidence="10">The sequence shown here is derived from an EMBL/GenBank/DDBJ whole genome shotgun (WGS) entry which is preliminary data.</text>
</comment>
<accession>A0A917RAB4</accession>
<sequence>MNGEKENRADRTRSAGSTRPPDRGTVFGSGVLWLAKWAVCVVAIAAGAWVLGFLAARLWVVLLPVLLAIVVSTVLWPPTRLLVKAGLPPAAAASLTVVGFIGVLAGGIALIVPSVVDQVPELSDKATTGINTVRDWMQGPPLNIRDEQLNSAVDAVVSRLQSSAEQIASGVFTGVSTATSVLVTIFLVLILCFFFVKDGPKFVPWMHKFTGGRSGRHFEEVLVRIWDVLGGFIRTQALVSFIDAFFIGLGLVLLGVPLWGVLTALTFLGGFIPMVGAFVAGALAVLVALVGNGFTTALIVLVIIIAVQQLEGNVLQPVLQSRTMKLHAVVVLLAVTGGGTLYGITGAFLAVPVVAVVAVVVRYISEQIDVAVAESEPAGEPATDPAGPEMDTGKAGESAGTGK</sequence>
<keyword evidence="11" id="KW-1185">Reference proteome</keyword>
<dbReference type="GO" id="GO:0005886">
    <property type="term" value="C:plasma membrane"/>
    <property type="evidence" value="ECO:0007669"/>
    <property type="project" value="UniProtKB-SubCell"/>
</dbReference>
<feature type="compositionally biased region" description="Basic and acidic residues" evidence="8">
    <location>
        <begin position="1"/>
        <end position="13"/>
    </location>
</feature>
<protein>
    <submittedName>
        <fullName evidence="10">Permease</fullName>
    </submittedName>
</protein>
<dbReference type="PANTHER" id="PTHR21716:SF53">
    <property type="entry name" value="PERMEASE PERM-RELATED"/>
    <property type="match status" value="1"/>
</dbReference>
<comment type="similarity">
    <text evidence="2">Belongs to the autoinducer-2 exporter (AI-2E) (TC 2.A.86) family.</text>
</comment>
<dbReference type="EMBL" id="BMMH01000002">
    <property type="protein sequence ID" value="GGK98136.1"/>
    <property type="molecule type" value="Genomic_DNA"/>
</dbReference>
<reference evidence="10" key="1">
    <citation type="journal article" date="2014" name="Int. J. Syst. Evol. Microbiol.">
        <title>Complete genome sequence of Corynebacterium casei LMG S-19264T (=DSM 44701T), isolated from a smear-ripened cheese.</title>
        <authorList>
            <consortium name="US DOE Joint Genome Institute (JGI-PGF)"/>
            <person name="Walter F."/>
            <person name="Albersmeier A."/>
            <person name="Kalinowski J."/>
            <person name="Ruckert C."/>
        </authorList>
    </citation>
    <scope>NUCLEOTIDE SEQUENCE</scope>
    <source>
        <strain evidence="10">CGMCC 4.3508</strain>
    </source>
</reference>
<dbReference type="RefSeq" id="WP_058855406.1">
    <property type="nucleotide sequence ID" value="NZ_BMMH01000002.1"/>
</dbReference>
<feature type="transmembrane region" description="Helical" evidence="9">
    <location>
        <begin position="244"/>
        <end position="272"/>
    </location>
</feature>
<feature type="transmembrane region" description="Helical" evidence="9">
    <location>
        <begin position="90"/>
        <end position="112"/>
    </location>
</feature>
<evidence type="ECO:0000313" key="11">
    <source>
        <dbReference type="Proteomes" id="UP000638263"/>
    </source>
</evidence>
<name>A0A917RAB4_9NOCA</name>
<keyword evidence="4" id="KW-1003">Cell membrane</keyword>
<dbReference type="GO" id="GO:0055085">
    <property type="term" value="P:transmembrane transport"/>
    <property type="evidence" value="ECO:0007669"/>
    <property type="project" value="TreeGrafter"/>
</dbReference>
<keyword evidence="3" id="KW-0813">Transport</keyword>